<accession>A0A5C6TAN8</accession>
<protein>
    <submittedName>
        <fullName evidence="1">Uncharacterized protein</fullName>
    </submittedName>
</protein>
<dbReference type="EMBL" id="VMNF01000005">
    <property type="protein sequence ID" value="TXC07867.1"/>
    <property type="molecule type" value="Genomic_DNA"/>
</dbReference>
<name>A0A5C6TAN8_FUSOC</name>
<evidence type="ECO:0000313" key="1">
    <source>
        <dbReference type="EMBL" id="TXC07867.1"/>
    </source>
</evidence>
<dbReference type="Proteomes" id="UP000321331">
    <property type="component" value="Unassembled WGS sequence"/>
</dbReference>
<gene>
    <name evidence="1" type="ORF">FocTR4_00003916</name>
</gene>
<dbReference type="AlphaFoldDB" id="A0A5C6TAN8"/>
<organism evidence="1 2">
    <name type="scientific">Fusarium oxysporum f. sp. cubense</name>
    <dbReference type="NCBI Taxonomy" id="61366"/>
    <lineage>
        <taxon>Eukaryota</taxon>
        <taxon>Fungi</taxon>
        <taxon>Dikarya</taxon>
        <taxon>Ascomycota</taxon>
        <taxon>Pezizomycotina</taxon>
        <taxon>Sordariomycetes</taxon>
        <taxon>Hypocreomycetidae</taxon>
        <taxon>Hypocreales</taxon>
        <taxon>Nectriaceae</taxon>
        <taxon>Fusarium</taxon>
        <taxon>Fusarium oxysporum species complex</taxon>
    </lineage>
</organism>
<comment type="caution">
    <text evidence="1">The sequence shown here is derived from an EMBL/GenBank/DDBJ whole genome shotgun (WGS) entry which is preliminary data.</text>
</comment>
<proteinExistence type="predicted"/>
<sequence length="97" mass="10918">DVDHGDKLEYNSEVILCPLLLKSLKLRVSYQIYLFDCAFCFNMALDPVKHNYKKDQDILVAHAGAWTQDASSSPSKSVISKIEERVEASKKNSGNKN</sequence>
<evidence type="ECO:0000313" key="2">
    <source>
        <dbReference type="Proteomes" id="UP000321331"/>
    </source>
</evidence>
<feature type="non-terminal residue" evidence="1">
    <location>
        <position position="1"/>
    </location>
</feature>
<reference evidence="1 2" key="1">
    <citation type="submission" date="2019-07" db="EMBL/GenBank/DDBJ databases">
        <title>The First High-Quality Draft Genome Sequence of the Causal Agent of the Current Panama Disease Epidemic.</title>
        <authorList>
            <person name="Warmington R.J."/>
            <person name="Kay W."/>
            <person name="Jeffries A."/>
            <person name="Bebber D."/>
            <person name="Moore K."/>
            <person name="Studholme D.J."/>
        </authorList>
    </citation>
    <scope>NUCLEOTIDE SEQUENCE [LARGE SCALE GENOMIC DNA]</scope>
    <source>
        <strain evidence="1 2">TR4</strain>
    </source>
</reference>